<keyword evidence="6" id="KW-0804">Transcription</keyword>
<evidence type="ECO:0000256" key="7">
    <source>
        <dbReference type="PROSITE-ProRule" id="PRU01091"/>
    </source>
</evidence>
<keyword evidence="4 7" id="KW-0238">DNA-binding</keyword>
<dbReference type="Gene3D" id="3.40.50.2300">
    <property type="match status" value="1"/>
</dbReference>
<dbReference type="GO" id="GO:0000156">
    <property type="term" value="F:phosphorelay response regulator activity"/>
    <property type="evidence" value="ECO:0007669"/>
    <property type="project" value="TreeGrafter"/>
</dbReference>
<dbReference type="PANTHER" id="PTHR48111">
    <property type="entry name" value="REGULATOR OF RPOS"/>
    <property type="match status" value="1"/>
</dbReference>
<dbReference type="Gene3D" id="1.10.10.10">
    <property type="entry name" value="Winged helix-like DNA-binding domain superfamily/Winged helix DNA-binding domain"/>
    <property type="match status" value="1"/>
</dbReference>
<dbReference type="Pfam" id="PF21695">
    <property type="entry name" value="GlnR_1st"/>
    <property type="match status" value="1"/>
</dbReference>
<evidence type="ECO:0000256" key="1">
    <source>
        <dbReference type="ARBA" id="ARBA00022553"/>
    </source>
</evidence>
<dbReference type="InterPro" id="IPR001867">
    <property type="entry name" value="OmpR/PhoB-type_DNA-bd"/>
</dbReference>
<keyword evidence="3" id="KW-0805">Transcription regulation</keyword>
<dbReference type="EMBL" id="JGZD01000012">
    <property type="protein sequence ID" value="KFI71794.1"/>
    <property type="molecule type" value="Genomic_DNA"/>
</dbReference>
<keyword evidence="2" id="KW-0902">Two-component regulatory system</keyword>
<dbReference type="CDD" id="cd00383">
    <property type="entry name" value="trans_reg_C"/>
    <property type="match status" value="1"/>
</dbReference>
<feature type="domain" description="OmpR/PhoB-type" evidence="9">
    <location>
        <begin position="134"/>
        <end position="231"/>
    </location>
</feature>
<reference evidence="10 11" key="1">
    <citation type="submission" date="2014-03" db="EMBL/GenBank/DDBJ databases">
        <title>Genomics of Bifidobacteria.</title>
        <authorList>
            <person name="Ventura M."/>
            <person name="Milani C."/>
            <person name="Lugli G.A."/>
        </authorList>
    </citation>
    <scope>NUCLEOTIDE SEQUENCE [LARGE SCALE GENOMIC DNA]</scope>
    <source>
        <strain evidence="10 11">LMG 11592</strain>
    </source>
</reference>
<protein>
    <submittedName>
        <fullName evidence="10">Transcriptional regulatory protein, C-terminal domain protein</fullName>
    </submittedName>
</protein>
<evidence type="ECO:0000256" key="3">
    <source>
        <dbReference type="ARBA" id="ARBA00023015"/>
    </source>
</evidence>
<keyword evidence="1" id="KW-0597">Phosphoprotein</keyword>
<dbReference type="SMART" id="SM00862">
    <property type="entry name" value="Trans_reg_C"/>
    <property type="match status" value="1"/>
</dbReference>
<gene>
    <name evidence="10" type="ORF">BMIN_1459</name>
</gene>
<feature type="compositionally biased region" description="Basic and acidic residues" evidence="8">
    <location>
        <begin position="252"/>
        <end position="266"/>
    </location>
</feature>
<keyword evidence="11" id="KW-1185">Reference proteome</keyword>
<evidence type="ECO:0000256" key="4">
    <source>
        <dbReference type="ARBA" id="ARBA00023125"/>
    </source>
</evidence>
<dbReference type="InterPro" id="IPR039420">
    <property type="entry name" value="WalR-like"/>
</dbReference>
<evidence type="ECO:0000259" key="9">
    <source>
        <dbReference type="PROSITE" id="PS51755"/>
    </source>
</evidence>
<feature type="DNA-binding region" description="OmpR/PhoB-type" evidence="7">
    <location>
        <begin position="134"/>
        <end position="231"/>
    </location>
</feature>
<dbReference type="InterPro" id="IPR049170">
    <property type="entry name" value="GlnR_N"/>
</dbReference>
<name>A0A087BL94_9BIFI</name>
<dbReference type="GO" id="GO:0005829">
    <property type="term" value="C:cytosol"/>
    <property type="evidence" value="ECO:0007669"/>
    <property type="project" value="TreeGrafter"/>
</dbReference>
<accession>A0A087BL94</accession>
<feature type="compositionally biased region" description="Basic and acidic residues" evidence="8">
    <location>
        <begin position="231"/>
        <end position="245"/>
    </location>
</feature>
<dbReference type="FunFam" id="1.10.10.10:FF:000216">
    <property type="entry name" value="DNA-binding response regulator"/>
    <property type="match status" value="1"/>
</dbReference>
<evidence type="ECO:0000256" key="5">
    <source>
        <dbReference type="ARBA" id="ARBA00023159"/>
    </source>
</evidence>
<dbReference type="InterPro" id="IPR016032">
    <property type="entry name" value="Sig_transdc_resp-reg_C-effctor"/>
</dbReference>
<evidence type="ECO:0000256" key="8">
    <source>
        <dbReference type="SAM" id="MobiDB-lite"/>
    </source>
</evidence>
<dbReference type="eggNOG" id="COG0745">
    <property type="taxonomic scope" value="Bacteria"/>
</dbReference>
<organism evidence="10 11">
    <name type="scientific">Bifidobacterium minimum</name>
    <dbReference type="NCBI Taxonomy" id="1693"/>
    <lineage>
        <taxon>Bacteria</taxon>
        <taxon>Bacillati</taxon>
        <taxon>Actinomycetota</taxon>
        <taxon>Actinomycetes</taxon>
        <taxon>Bifidobacteriales</taxon>
        <taxon>Bifidobacteriaceae</taxon>
        <taxon>Bifidobacterium</taxon>
    </lineage>
</organism>
<dbReference type="InterPro" id="IPR036388">
    <property type="entry name" value="WH-like_DNA-bd_sf"/>
</dbReference>
<dbReference type="AlphaFoldDB" id="A0A087BL94"/>
<keyword evidence="5" id="KW-0010">Activator</keyword>
<dbReference type="Proteomes" id="UP000029014">
    <property type="component" value="Unassembled WGS sequence"/>
</dbReference>
<dbReference type="GO" id="GO:0032993">
    <property type="term" value="C:protein-DNA complex"/>
    <property type="evidence" value="ECO:0007669"/>
    <property type="project" value="TreeGrafter"/>
</dbReference>
<evidence type="ECO:0000256" key="2">
    <source>
        <dbReference type="ARBA" id="ARBA00023012"/>
    </source>
</evidence>
<dbReference type="PROSITE" id="PS51755">
    <property type="entry name" value="OMPR_PHOB"/>
    <property type="match status" value="1"/>
</dbReference>
<sequence length="266" mass="29201">MTDLTLMTYAGDPASVLPSLALLSHRVRVLPMDAASLVKMPENTILFLDARDDLATAKTLCRLIHATGLSTPIVLVLTEGGFTVVNSQWGIADVVVANASPAEVEGRLRLVSERGNSPAVVSRSSTEDGVEVEDGQIRSGELVVDTKGYTASLHGRPIDLAFKEFELLKYLVQHPGRVFTRAQLLQEVWGYDYYGGTRTVDVHVRRLRAKLGGEYEHLIGTVRNVGYRFDPPNEDRADTLPRTEDASPLEADSTRSERTTPSDDRP</sequence>
<evidence type="ECO:0000256" key="6">
    <source>
        <dbReference type="ARBA" id="ARBA00023163"/>
    </source>
</evidence>
<dbReference type="GO" id="GO:0006355">
    <property type="term" value="P:regulation of DNA-templated transcription"/>
    <property type="evidence" value="ECO:0007669"/>
    <property type="project" value="InterPro"/>
</dbReference>
<dbReference type="PANTHER" id="PTHR48111:SF16">
    <property type="entry name" value="TRANSCRIPTIONAL REGULATORY PROTEIN GLNR"/>
    <property type="match status" value="1"/>
</dbReference>
<feature type="region of interest" description="Disordered" evidence="8">
    <location>
        <begin position="226"/>
        <end position="266"/>
    </location>
</feature>
<dbReference type="Pfam" id="PF00486">
    <property type="entry name" value="Trans_reg_C"/>
    <property type="match status" value="1"/>
</dbReference>
<evidence type="ECO:0000313" key="11">
    <source>
        <dbReference type="Proteomes" id="UP000029014"/>
    </source>
</evidence>
<dbReference type="GO" id="GO:0000976">
    <property type="term" value="F:transcription cis-regulatory region binding"/>
    <property type="evidence" value="ECO:0007669"/>
    <property type="project" value="TreeGrafter"/>
</dbReference>
<dbReference type="STRING" id="1693.BMIN_1459"/>
<proteinExistence type="predicted"/>
<dbReference type="SUPFAM" id="SSF46894">
    <property type="entry name" value="C-terminal effector domain of the bipartite response regulators"/>
    <property type="match status" value="1"/>
</dbReference>
<comment type="caution">
    <text evidence="10">The sequence shown here is derived from an EMBL/GenBank/DDBJ whole genome shotgun (WGS) entry which is preliminary data.</text>
</comment>
<evidence type="ECO:0000313" key="10">
    <source>
        <dbReference type="EMBL" id="KFI71794.1"/>
    </source>
</evidence>